<dbReference type="SUPFAM" id="SSF54768">
    <property type="entry name" value="dsRNA-binding domain-like"/>
    <property type="match status" value="1"/>
</dbReference>
<accession>A0A2T7A7B3</accession>
<gene>
    <name evidence="2" type="ORF">B9Z19DRAFT_822952</name>
</gene>
<feature type="compositionally biased region" description="Low complexity" evidence="1">
    <location>
        <begin position="16"/>
        <end position="25"/>
    </location>
</feature>
<evidence type="ECO:0000313" key="3">
    <source>
        <dbReference type="Proteomes" id="UP000244722"/>
    </source>
</evidence>
<feature type="region of interest" description="Disordered" evidence="1">
    <location>
        <begin position="1"/>
        <end position="25"/>
    </location>
</feature>
<keyword evidence="3" id="KW-1185">Reference proteome</keyword>
<dbReference type="AlphaFoldDB" id="A0A2T7A7B3"/>
<sequence length="129" mass="14252">MISQKTPSSTTAGDISIMSSPTSPGFSSSATYNYITPPMCTKWQDRLIAYCKEHHLSEPLFQDFSDRRGGRTAWTTMVTIGSRVPEPLRIWAKFSYEVTYVNNAREDAAECALQHLQGNHPLGCACGSS</sequence>
<feature type="compositionally biased region" description="Polar residues" evidence="1">
    <location>
        <begin position="1"/>
        <end position="13"/>
    </location>
</feature>
<protein>
    <recommendedName>
        <fullName evidence="4">DRBM domain-containing protein</fullName>
    </recommendedName>
</protein>
<dbReference type="EMBL" id="NESQ01000009">
    <property type="protein sequence ID" value="PUU83623.1"/>
    <property type="molecule type" value="Genomic_DNA"/>
</dbReference>
<dbReference type="OrthoDB" id="5418749at2759"/>
<evidence type="ECO:0008006" key="4">
    <source>
        <dbReference type="Google" id="ProtNLM"/>
    </source>
</evidence>
<comment type="caution">
    <text evidence="2">The sequence shown here is derived from an EMBL/GenBank/DDBJ whole genome shotgun (WGS) entry which is preliminary data.</text>
</comment>
<reference evidence="2 3" key="1">
    <citation type="submission" date="2017-04" db="EMBL/GenBank/DDBJ databases">
        <title>Draft genome sequence of Tuber borchii Vittad., a whitish edible truffle.</title>
        <authorList>
            <consortium name="DOE Joint Genome Institute"/>
            <person name="Murat C."/>
            <person name="Kuo A."/>
            <person name="Barry K.W."/>
            <person name="Clum A."/>
            <person name="Dockter R.B."/>
            <person name="Fauchery L."/>
            <person name="Iotti M."/>
            <person name="Kohler A."/>
            <person name="Labutti K."/>
            <person name="Lindquist E.A."/>
            <person name="Lipzen A."/>
            <person name="Ohm R.A."/>
            <person name="Wang M."/>
            <person name="Grigoriev I.V."/>
            <person name="Zambonelli A."/>
            <person name="Martin F.M."/>
        </authorList>
    </citation>
    <scope>NUCLEOTIDE SEQUENCE [LARGE SCALE GENOMIC DNA]</scope>
    <source>
        <strain evidence="2 3">Tbo3840</strain>
    </source>
</reference>
<name>A0A2T7A7B3_TUBBO</name>
<proteinExistence type="predicted"/>
<dbReference type="Proteomes" id="UP000244722">
    <property type="component" value="Unassembled WGS sequence"/>
</dbReference>
<evidence type="ECO:0000313" key="2">
    <source>
        <dbReference type="EMBL" id="PUU83623.1"/>
    </source>
</evidence>
<dbReference type="PANTHER" id="PTHR42030">
    <property type="entry name" value="DRBM DOMAIN-CONTAINING PROTEIN"/>
    <property type="match status" value="1"/>
</dbReference>
<evidence type="ECO:0000256" key="1">
    <source>
        <dbReference type="SAM" id="MobiDB-lite"/>
    </source>
</evidence>
<dbReference type="PANTHER" id="PTHR42030:SF1">
    <property type="entry name" value="DRBM DOMAIN-CONTAINING PROTEIN"/>
    <property type="match status" value="1"/>
</dbReference>
<organism evidence="2 3">
    <name type="scientific">Tuber borchii</name>
    <name type="common">White truffle</name>
    <dbReference type="NCBI Taxonomy" id="42251"/>
    <lineage>
        <taxon>Eukaryota</taxon>
        <taxon>Fungi</taxon>
        <taxon>Dikarya</taxon>
        <taxon>Ascomycota</taxon>
        <taxon>Pezizomycotina</taxon>
        <taxon>Pezizomycetes</taxon>
        <taxon>Pezizales</taxon>
        <taxon>Tuberaceae</taxon>
        <taxon>Tuber</taxon>
    </lineage>
</organism>